<dbReference type="EMBL" id="MF431616">
    <property type="protein sequence ID" value="AYP28095.1"/>
    <property type="molecule type" value="Genomic_DNA"/>
</dbReference>
<proteinExistence type="predicted"/>
<dbReference type="Proteomes" id="UP000273515">
    <property type="component" value="Segment"/>
</dbReference>
<keyword evidence="2" id="KW-1185">Reference proteome</keyword>
<name>A0A3G2YRB3_9CAUD</name>
<protein>
    <submittedName>
        <fullName evidence="1">Uncharacterized protein</fullName>
    </submittedName>
</protein>
<gene>
    <name evidence="1" type="ORF">vBLenPICBM2__35</name>
</gene>
<evidence type="ECO:0000313" key="2">
    <source>
        <dbReference type="Proteomes" id="UP000273515"/>
    </source>
</evidence>
<reference evidence="2" key="1">
    <citation type="submission" date="2017-07" db="EMBL/GenBank/DDBJ databases">
        <title>Cobaviruses - a newly discovered phage group infecting protist-associated Rhodobacteraceae is ubiquitous in highly productive marine areas.</title>
        <authorList>
            <person name="Bischoff V."/>
            <person name="Bunk B."/>
            <person name="Meier-Kolthoff J."/>
            <person name="Sproer C."/>
            <person name="Poehlein A."/>
            <person name="Dogs M."/>
            <person name="Daniel R."/>
            <person name="Overmann J."/>
            <person name="Goker M."/>
            <person name="Simon M."/>
            <person name="Brinkhoff T."/>
            <person name="Moraru C."/>
        </authorList>
    </citation>
    <scope>NUCLEOTIDE SEQUENCE [LARGE SCALE GENOMIC DNA]</scope>
</reference>
<accession>A0A3G2YRB3</accession>
<sequence length="676" mass="73767">MAGFAIDIGAAGSEYEQGVSAPSATSTDAAASGLAMIGKGLFGAMDAQARANKPPSESAVNRQLYAGLSQDLDNTKGLDPLQQRTKVNAALSKFTNQGGELGKAETDLVMLKTGINVESLTFNPQQAAINAAVQKLQENPAYLSEAEKTLKNSGKPYTQDEVIATAMAEVQKQEAAALYVANAKNVSIREFRETYLPQANVALDGVRKSALAGLLIETEGKNVSPESIVQLRTKFDIVKAQFTKPELVPADEWQGLQAQIDTLDNLLTTLESYDENVLTRERMEALEPISAALINQAKELSKTDPILAKALLDPKTDFSTYIAGNLSTLTKTLQNVSAEETVYTDIDVDVFGLAKAARDEEQARLDRGEIIVTELPPARNLVSMQVDDLHDPDEIVKAEELSDADRKNGLDFATTMRIRSTTPEGIAKPEERENFLNGIGKATVNISTSPRIIDRDKMSRIYNEDTYAKLKVVKTYDPEAASLATERLKDGLVAQFNAVTTAASGSLQGSNFKIVGVGKVEFDFEGAAEKAPFKIDRNLEATLNSFSSKRYNSVSEMIADRGRKLTAFERGQINAVGFDINAAYRDYYKVLKQSNSMKFYIDNLRKLGVDTKQAEELLVKPITQTREDGANLGTLKNPFPIQWSDDTDIDDKLFASLDVGDYFTGPDGSVMVKERN</sequence>
<organism evidence="1 2">
    <name type="scientific">Lentibacter phage vB_LenP_ICBM2</name>
    <dbReference type="NCBI Taxonomy" id="2847823"/>
    <lineage>
        <taxon>Viruses</taxon>
        <taxon>Duplodnaviria</taxon>
        <taxon>Heunggongvirae</taxon>
        <taxon>Uroviricota</taxon>
        <taxon>Caudoviricetes</taxon>
        <taxon>Zobellviridae</taxon>
        <taxon>Cobavirinae</taxon>
        <taxon>Veravirus</taxon>
        <taxon>Veravirus septentrionalis</taxon>
    </lineage>
</organism>
<evidence type="ECO:0000313" key="1">
    <source>
        <dbReference type="EMBL" id="AYP28095.1"/>
    </source>
</evidence>
<reference evidence="1 2" key="2">
    <citation type="journal article" date="2019" name="ISME J.">
        <title>Cobaviruses - a new globally distributed phage group infecting Rhodobacteraceae in marine ecosystems.</title>
        <authorList>
            <person name="Bischoff V."/>
            <person name="Bunk B."/>
            <person name="Meier-Kolthoff J.P."/>
            <person name="Sproer C."/>
            <person name="Poehlein A."/>
            <person name="Dogs M."/>
            <person name="Nguyen M."/>
            <person name="Petersen J."/>
            <person name="Daniel R."/>
            <person name="Overmann J."/>
            <person name="Goker M."/>
            <person name="Simon M."/>
            <person name="Brinkhoff T."/>
            <person name="Moraru C."/>
        </authorList>
    </citation>
    <scope>NUCLEOTIDE SEQUENCE [LARGE SCALE GENOMIC DNA]</scope>
</reference>